<feature type="compositionally biased region" description="Low complexity" evidence="1">
    <location>
        <begin position="33"/>
        <end position="42"/>
    </location>
</feature>
<proteinExistence type="predicted"/>
<feature type="compositionally biased region" description="Low complexity" evidence="1">
    <location>
        <begin position="132"/>
        <end position="143"/>
    </location>
</feature>
<feature type="compositionally biased region" description="Basic and acidic residues" evidence="1">
    <location>
        <begin position="187"/>
        <end position="211"/>
    </location>
</feature>
<feature type="compositionally biased region" description="Low complexity" evidence="1">
    <location>
        <begin position="228"/>
        <end position="237"/>
    </location>
</feature>
<evidence type="ECO:0000256" key="1">
    <source>
        <dbReference type="SAM" id="MobiDB-lite"/>
    </source>
</evidence>
<dbReference type="STRING" id="7217.B3MLX3"/>
<feature type="non-terminal residue" evidence="2">
    <location>
        <position position="574"/>
    </location>
</feature>
<dbReference type="Proteomes" id="UP000007801">
    <property type="component" value="Unassembled WGS sequence"/>
</dbReference>
<dbReference type="InterPro" id="IPR023674">
    <property type="entry name" value="Ribosomal_uL1-like"/>
</dbReference>
<protein>
    <recommendedName>
        <fullName evidence="4">Ribosomal L1 domain-containing protein CG13096</fullName>
    </recommendedName>
</protein>
<organism evidence="2 3">
    <name type="scientific">Drosophila ananassae</name>
    <name type="common">Fruit fly</name>
    <dbReference type="NCBI Taxonomy" id="7217"/>
    <lineage>
        <taxon>Eukaryota</taxon>
        <taxon>Metazoa</taxon>
        <taxon>Ecdysozoa</taxon>
        <taxon>Arthropoda</taxon>
        <taxon>Hexapoda</taxon>
        <taxon>Insecta</taxon>
        <taxon>Pterygota</taxon>
        <taxon>Neoptera</taxon>
        <taxon>Endopterygota</taxon>
        <taxon>Diptera</taxon>
        <taxon>Brachycera</taxon>
        <taxon>Muscomorpha</taxon>
        <taxon>Ephydroidea</taxon>
        <taxon>Drosophilidae</taxon>
        <taxon>Drosophila</taxon>
        <taxon>Sophophora</taxon>
    </lineage>
</organism>
<dbReference type="HOGENOM" id="CLU_420512_0_0_1"/>
<reference evidence="2 3" key="1">
    <citation type="journal article" date="2007" name="Nature">
        <title>Evolution of genes and genomes on the Drosophila phylogeny.</title>
        <authorList>
            <consortium name="Drosophila 12 Genomes Consortium"/>
            <person name="Clark A.G."/>
            <person name="Eisen M.B."/>
            <person name="Smith D.R."/>
            <person name="Bergman C.M."/>
            <person name="Oliver B."/>
            <person name="Markow T.A."/>
            <person name="Kaufman T.C."/>
            <person name="Kellis M."/>
            <person name="Gelbart W."/>
            <person name="Iyer V.N."/>
            <person name="Pollard D.A."/>
            <person name="Sackton T.B."/>
            <person name="Larracuente A.M."/>
            <person name="Singh N.D."/>
            <person name="Abad J.P."/>
            <person name="Abt D.N."/>
            <person name="Adryan B."/>
            <person name="Aguade M."/>
            <person name="Akashi H."/>
            <person name="Anderson W.W."/>
            <person name="Aquadro C.F."/>
            <person name="Ardell D.H."/>
            <person name="Arguello R."/>
            <person name="Artieri C.G."/>
            <person name="Barbash D.A."/>
            <person name="Barker D."/>
            <person name="Barsanti P."/>
            <person name="Batterham P."/>
            <person name="Batzoglou S."/>
            <person name="Begun D."/>
            <person name="Bhutkar A."/>
            <person name="Blanco E."/>
            <person name="Bosak S.A."/>
            <person name="Bradley R.K."/>
            <person name="Brand A.D."/>
            <person name="Brent M.R."/>
            <person name="Brooks A.N."/>
            <person name="Brown R.H."/>
            <person name="Butlin R.K."/>
            <person name="Caggese C."/>
            <person name="Calvi B.R."/>
            <person name="Bernardo de Carvalho A."/>
            <person name="Caspi A."/>
            <person name="Castrezana S."/>
            <person name="Celniker S.E."/>
            <person name="Chang J.L."/>
            <person name="Chapple C."/>
            <person name="Chatterji S."/>
            <person name="Chinwalla A."/>
            <person name="Civetta A."/>
            <person name="Clifton S.W."/>
            <person name="Comeron J.M."/>
            <person name="Costello J.C."/>
            <person name="Coyne J.A."/>
            <person name="Daub J."/>
            <person name="David R.G."/>
            <person name="Delcher A.L."/>
            <person name="Delehaunty K."/>
            <person name="Do C.B."/>
            <person name="Ebling H."/>
            <person name="Edwards K."/>
            <person name="Eickbush T."/>
            <person name="Evans J.D."/>
            <person name="Filipski A."/>
            <person name="Findeiss S."/>
            <person name="Freyhult E."/>
            <person name="Fulton L."/>
            <person name="Fulton R."/>
            <person name="Garcia A.C."/>
            <person name="Gardiner A."/>
            <person name="Garfield D.A."/>
            <person name="Garvin B.E."/>
            <person name="Gibson G."/>
            <person name="Gilbert D."/>
            <person name="Gnerre S."/>
            <person name="Godfrey J."/>
            <person name="Good R."/>
            <person name="Gotea V."/>
            <person name="Gravely B."/>
            <person name="Greenberg A.J."/>
            <person name="Griffiths-Jones S."/>
            <person name="Gross S."/>
            <person name="Guigo R."/>
            <person name="Gustafson E.A."/>
            <person name="Haerty W."/>
            <person name="Hahn M.W."/>
            <person name="Halligan D.L."/>
            <person name="Halpern A.L."/>
            <person name="Halter G.M."/>
            <person name="Han M.V."/>
            <person name="Heger A."/>
            <person name="Hillier L."/>
            <person name="Hinrichs A.S."/>
            <person name="Holmes I."/>
            <person name="Hoskins R.A."/>
            <person name="Hubisz M.J."/>
            <person name="Hultmark D."/>
            <person name="Huntley M.A."/>
            <person name="Jaffe D.B."/>
            <person name="Jagadeeshan S."/>
            <person name="Jeck W.R."/>
            <person name="Johnson J."/>
            <person name="Jones C.D."/>
            <person name="Jordan W.C."/>
            <person name="Karpen G.H."/>
            <person name="Kataoka E."/>
            <person name="Keightley P.D."/>
            <person name="Kheradpour P."/>
            <person name="Kirkness E.F."/>
            <person name="Koerich L.B."/>
            <person name="Kristiansen K."/>
            <person name="Kudrna D."/>
            <person name="Kulathinal R.J."/>
            <person name="Kumar S."/>
            <person name="Kwok R."/>
            <person name="Lander E."/>
            <person name="Langley C.H."/>
            <person name="Lapoint R."/>
            <person name="Lazzaro B.P."/>
            <person name="Lee S.J."/>
            <person name="Levesque L."/>
            <person name="Li R."/>
            <person name="Lin C.F."/>
            <person name="Lin M.F."/>
            <person name="Lindblad-Toh K."/>
            <person name="Llopart A."/>
            <person name="Long M."/>
            <person name="Low L."/>
            <person name="Lozovsky E."/>
            <person name="Lu J."/>
            <person name="Luo M."/>
            <person name="Machado C.A."/>
            <person name="Makalowski W."/>
            <person name="Marzo M."/>
            <person name="Matsuda M."/>
            <person name="Matzkin L."/>
            <person name="McAllister B."/>
            <person name="McBride C.S."/>
            <person name="McKernan B."/>
            <person name="McKernan K."/>
            <person name="Mendez-Lago M."/>
            <person name="Minx P."/>
            <person name="Mollenhauer M.U."/>
            <person name="Montooth K."/>
            <person name="Mount S.M."/>
            <person name="Mu X."/>
            <person name="Myers E."/>
            <person name="Negre B."/>
            <person name="Newfeld S."/>
            <person name="Nielsen R."/>
            <person name="Noor M.A."/>
            <person name="O'Grady P."/>
            <person name="Pachter L."/>
            <person name="Papaceit M."/>
            <person name="Parisi M.J."/>
            <person name="Parisi M."/>
            <person name="Parts L."/>
            <person name="Pedersen J.S."/>
            <person name="Pesole G."/>
            <person name="Phillippy A.M."/>
            <person name="Ponting C.P."/>
            <person name="Pop M."/>
            <person name="Porcelli D."/>
            <person name="Powell J.R."/>
            <person name="Prohaska S."/>
            <person name="Pruitt K."/>
            <person name="Puig M."/>
            <person name="Quesneville H."/>
            <person name="Ram K.R."/>
            <person name="Rand D."/>
            <person name="Rasmussen M.D."/>
            <person name="Reed L.K."/>
            <person name="Reenan R."/>
            <person name="Reily A."/>
            <person name="Remington K.A."/>
            <person name="Rieger T.T."/>
            <person name="Ritchie M.G."/>
            <person name="Robin C."/>
            <person name="Rogers Y.H."/>
            <person name="Rohde C."/>
            <person name="Rozas J."/>
            <person name="Rubenfield M.J."/>
            <person name="Ruiz A."/>
            <person name="Russo S."/>
            <person name="Salzberg S.L."/>
            <person name="Sanchez-Gracia A."/>
            <person name="Saranga D.J."/>
            <person name="Sato H."/>
            <person name="Schaeffer S.W."/>
            <person name="Schatz M.C."/>
            <person name="Schlenke T."/>
            <person name="Schwartz R."/>
            <person name="Segarra C."/>
            <person name="Singh R.S."/>
            <person name="Sirot L."/>
            <person name="Sirota M."/>
            <person name="Sisneros N.B."/>
            <person name="Smith C.D."/>
            <person name="Smith T.F."/>
            <person name="Spieth J."/>
            <person name="Stage D.E."/>
            <person name="Stark A."/>
            <person name="Stephan W."/>
            <person name="Strausberg R.L."/>
            <person name="Strempel S."/>
            <person name="Sturgill D."/>
            <person name="Sutton G."/>
            <person name="Sutton G.G."/>
            <person name="Tao W."/>
            <person name="Teichmann S."/>
            <person name="Tobari Y.N."/>
            <person name="Tomimura Y."/>
            <person name="Tsolas J.M."/>
            <person name="Valente V.L."/>
            <person name="Venter E."/>
            <person name="Venter J.C."/>
            <person name="Vicario S."/>
            <person name="Vieira F.G."/>
            <person name="Vilella A.J."/>
            <person name="Villasante A."/>
            <person name="Walenz B."/>
            <person name="Wang J."/>
            <person name="Wasserman M."/>
            <person name="Watts T."/>
            <person name="Wilson D."/>
            <person name="Wilson R.K."/>
            <person name="Wing R.A."/>
            <person name="Wolfner M.F."/>
            <person name="Wong A."/>
            <person name="Wong G.K."/>
            <person name="Wu C.I."/>
            <person name="Wu G."/>
            <person name="Yamamoto D."/>
            <person name="Yang H.P."/>
            <person name="Yang S.P."/>
            <person name="Yorke J.A."/>
            <person name="Yoshida K."/>
            <person name="Zdobnov E."/>
            <person name="Zhang P."/>
            <person name="Zhang Y."/>
            <person name="Zimin A.V."/>
            <person name="Baldwin J."/>
            <person name="Abdouelleil A."/>
            <person name="Abdulkadir J."/>
            <person name="Abebe A."/>
            <person name="Abera B."/>
            <person name="Abreu J."/>
            <person name="Acer S.C."/>
            <person name="Aftuck L."/>
            <person name="Alexander A."/>
            <person name="An P."/>
            <person name="Anderson E."/>
            <person name="Anderson S."/>
            <person name="Arachi H."/>
            <person name="Azer M."/>
            <person name="Bachantsang P."/>
            <person name="Barry A."/>
            <person name="Bayul T."/>
            <person name="Berlin A."/>
            <person name="Bessette D."/>
            <person name="Bloom T."/>
            <person name="Blye J."/>
            <person name="Boguslavskiy L."/>
            <person name="Bonnet C."/>
            <person name="Boukhgalter B."/>
            <person name="Bourzgui I."/>
            <person name="Brown A."/>
            <person name="Cahill P."/>
            <person name="Channer S."/>
            <person name="Cheshatsang Y."/>
            <person name="Chuda L."/>
            <person name="Citroen M."/>
            <person name="Collymore A."/>
            <person name="Cooke P."/>
            <person name="Costello M."/>
            <person name="D'Aco K."/>
            <person name="Daza R."/>
            <person name="De Haan G."/>
            <person name="DeGray S."/>
            <person name="DeMaso C."/>
            <person name="Dhargay N."/>
            <person name="Dooley K."/>
            <person name="Dooley E."/>
            <person name="Doricent M."/>
            <person name="Dorje P."/>
            <person name="Dorjee K."/>
            <person name="Dupes A."/>
            <person name="Elong R."/>
            <person name="Falk J."/>
            <person name="Farina A."/>
            <person name="Faro S."/>
            <person name="Ferguson D."/>
            <person name="Fisher S."/>
            <person name="Foley C.D."/>
            <person name="Franke A."/>
            <person name="Friedrich D."/>
            <person name="Gadbois L."/>
            <person name="Gearin G."/>
            <person name="Gearin C.R."/>
            <person name="Giannoukos G."/>
            <person name="Goode T."/>
            <person name="Graham J."/>
            <person name="Grandbois E."/>
            <person name="Grewal S."/>
            <person name="Gyaltsen K."/>
            <person name="Hafez N."/>
            <person name="Hagos B."/>
            <person name="Hall J."/>
            <person name="Henson C."/>
            <person name="Hollinger A."/>
            <person name="Honan T."/>
            <person name="Huard M.D."/>
            <person name="Hughes L."/>
            <person name="Hurhula B."/>
            <person name="Husby M.E."/>
            <person name="Kamat A."/>
            <person name="Kanga B."/>
            <person name="Kashin S."/>
            <person name="Khazanovich D."/>
            <person name="Kisner P."/>
            <person name="Lance K."/>
            <person name="Lara M."/>
            <person name="Lee W."/>
            <person name="Lennon N."/>
            <person name="Letendre F."/>
            <person name="LeVine R."/>
            <person name="Lipovsky A."/>
            <person name="Liu X."/>
            <person name="Liu J."/>
            <person name="Liu S."/>
            <person name="Lokyitsang T."/>
            <person name="Lokyitsang Y."/>
            <person name="Lubonja R."/>
            <person name="Lui A."/>
            <person name="MacDonald P."/>
            <person name="Magnisalis V."/>
            <person name="Maru K."/>
            <person name="Matthews C."/>
            <person name="McCusker W."/>
            <person name="McDonough S."/>
            <person name="Mehta T."/>
            <person name="Meldrim J."/>
            <person name="Meneus L."/>
            <person name="Mihai O."/>
            <person name="Mihalev A."/>
            <person name="Mihova T."/>
            <person name="Mittelman R."/>
            <person name="Mlenga V."/>
            <person name="Montmayeur A."/>
            <person name="Mulrain L."/>
            <person name="Navidi A."/>
            <person name="Naylor J."/>
            <person name="Negash T."/>
            <person name="Nguyen T."/>
            <person name="Nguyen N."/>
            <person name="Nicol R."/>
            <person name="Norbu C."/>
            <person name="Norbu N."/>
            <person name="Novod N."/>
            <person name="O'Neill B."/>
            <person name="Osman S."/>
            <person name="Markiewicz E."/>
            <person name="Oyono O.L."/>
            <person name="Patti C."/>
            <person name="Phunkhang P."/>
            <person name="Pierre F."/>
            <person name="Priest M."/>
            <person name="Raghuraman S."/>
            <person name="Rege F."/>
            <person name="Reyes R."/>
            <person name="Rise C."/>
            <person name="Rogov P."/>
            <person name="Ross K."/>
            <person name="Ryan E."/>
            <person name="Settipalli S."/>
            <person name="Shea T."/>
            <person name="Sherpa N."/>
            <person name="Shi L."/>
            <person name="Shih D."/>
            <person name="Sparrow T."/>
            <person name="Spaulding J."/>
            <person name="Stalker J."/>
            <person name="Stange-Thomann N."/>
            <person name="Stavropoulos S."/>
            <person name="Stone C."/>
            <person name="Strader C."/>
            <person name="Tesfaye S."/>
            <person name="Thomson T."/>
            <person name="Thoulutsang Y."/>
            <person name="Thoulutsang D."/>
            <person name="Topham K."/>
            <person name="Topping I."/>
            <person name="Tsamla T."/>
            <person name="Vassiliev H."/>
            <person name="Vo A."/>
            <person name="Wangchuk T."/>
            <person name="Wangdi T."/>
            <person name="Weiand M."/>
            <person name="Wilkinson J."/>
            <person name="Wilson A."/>
            <person name="Yadav S."/>
            <person name="Young G."/>
            <person name="Yu Q."/>
            <person name="Zembek L."/>
            <person name="Zhong D."/>
            <person name="Zimmer A."/>
            <person name="Zwirko Z."/>
            <person name="Jaffe D.B."/>
            <person name="Alvarez P."/>
            <person name="Brockman W."/>
            <person name="Butler J."/>
            <person name="Chin C."/>
            <person name="Gnerre S."/>
            <person name="Grabherr M."/>
            <person name="Kleber M."/>
            <person name="Mauceli E."/>
            <person name="MacCallum I."/>
        </authorList>
    </citation>
    <scope>NUCLEOTIDE SEQUENCE [LARGE SCALE GENOMIC DNA]</scope>
    <source>
        <strain evidence="3">Tucson 14024-0371.13</strain>
    </source>
</reference>
<keyword evidence="3" id="KW-1185">Reference proteome</keyword>
<dbReference type="AlphaFoldDB" id="B3MLX3"/>
<feature type="region of interest" description="Disordered" evidence="1">
    <location>
        <begin position="1"/>
        <end position="278"/>
    </location>
</feature>
<accession>B3MLX3</accession>
<sequence>MVKVQKPQPKSLKKSNSIEGVSKKKNKPEKAAKQPPAAVLEEANNKKGKNAALKKADGAVKAKKELPKQKPEKKQQKGEGKKPLILAPPESPAAAPAANKKSKVKPEKAAKKPLILAPPESPVVPKKETKAKAAAPAPAPAKKAAAKRKAEEPVAQKAAPAPAKKSQKQAAVAEAAKKIAKAAPASEESKKTTKPGKKDAKASKAAEDVKKATKPSADAKPAKETVKAKAQSAASLQKKNKPAQKISKPVKAPKAKKVDNKIKNKPGKKASKKASKAKPPLELTFELQSFDEKKYEQIVSEGNVKKVCQALKDLVAEEVAKKKDIFTDYRYNLQVASYKIASCPKRVVKLALKHSLVNADSDVAIIVPDLQRGAKFDFEPTKQHYEDLLREAGVTQRLTVVPFNQLRNEMGPFEAKRKFLNTYDYLLCDGRISGQASSFLGKFTQKPRNVLHAVRLSKDNDKIAEEVKRALHRTAFRQLAKGDLTTIPVGNHEHSAEQLAENILLVSKQLQQVFPGGLANIRSLYVKIDIVGTSALPLYVSLCAPPAETPYVVGPREQRMLKLKKQANEVLSRF</sequence>
<feature type="compositionally biased region" description="Low complexity" evidence="1">
    <location>
        <begin position="155"/>
        <end position="174"/>
    </location>
</feature>
<dbReference type="GeneID" id="6497194"/>
<dbReference type="InParanoid" id="B3MLX3"/>
<dbReference type="OrthoDB" id="10251727at2759"/>
<feature type="compositionally biased region" description="Low complexity" evidence="1">
    <location>
        <begin position="83"/>
        <end position="99"/>
    </location>
</feature>
<dbReference type="eggNOG" id="KOG1685">
    <property type="taxonomic scope" value="Eukaryota"/>
</dbReference>
<evidence type="ECO:0000313" key="3">
    <source>
        <dbReference type="Proteomes" id="UP000007801"/>
    </source>
</evidence>
<dbReference type="FunCoup" id="B3MLX3">
    <property type="interactions" value="70"/>
</dbReference>
<feature type="compositionally biased region" description="Basic and acidic residues" evidence="1">
    <location>
        <begin position="54"/>
        <end position="82"/>
    </location>
</feature>
<dbReference type="EMBL" id="CH902620">
    <property type="protein sequence ID" value="EDV31801.2"/>
    <property type="molecule type" value="Genomic_DNA"/>
</dbReference>
<evidence type="ECO:0000313" key="2">
    <source>
        <dbReference type="EMBL" id="EDV31801.2"/>
    </source>
</evidence>
<dbReference type="KEGG" id="dan:6497194"/>
<evidence type="ECO:0008006" key="4">
    <source>
        <dbReference type="Google" id="ProtNLM"/>
    </source>
</evidence>
<feature type="compositionally biased region" description="Basic residues" evidence="1">
    <location>
        <begin position="263"/>
        <end position="276"/>
    </location>
</feature>
<dbReference type="InterPro" id="IPR028364">
    <property type="entry name" value="Ribosomal_uL1/biogenesis"/>
</dbReference>
<name>B3MLX3_DROAN</name>
<dbReference type="CDD" id="cd00403">
    <property type="entry name" value="Ribosomal_L1"/>
    <property type="match status" value="1"/>
</dbReference>
<dbReference type="SUPFAM" id="SSF56808">
    <property type="entry name" value="Ribosomal protein L1"/>
    <property type="match status" value="1"/>
</dbReference>
<dbReference type="Pfam" id="PF00687">
    <property type="entry name" value="Ribosomal_L1"/>
    <property type="match status" value="1"/>
</dbReference>
<gene>
    <name evidence="2" type="primary">Dana\GF14368</name>
    <name evidence="2" type="synonym">dana_GLEANR_15130</name>
    <name evidence="2" type="ORF">GF14368</name>
</gene>